<sequence>MKYSLYDRLYKRELGSQTVYSEVPGIYGDRQWIKDLDIINELDGHSGCVNALSWSKSGRLLASGSDDQHVNIHSYLPDSSTSQFALTTAIATGHRQNIFSVKFMPHSNDRIIVSAAGDGEVRIFDIEYSGRSTVPSSMSNLGSGRRRNIIYNGVRYLSEGDTNAKVYRSHSDRVKRIVTESSPYFFLTCSEDGEVRQWDIRQPSSAYPAPRDIRGSYESSEDNVPPPLISYKRYHLDLNTISCSPSQPHYIALGGAHLHCFLHDRRMLGRDRLRESGRPISMSGSFSEHDNELMGQATQCVRKFAPNGQKRMRRTDNGHITACKISDANPNEMVVSWSGEWIYSFDLIRSPDASEQQSDPLPGAPVTVEPKPRSRSSRARTSSSAAAEGSTPMALMVQYENGQSEEIPIEPPRPRSPVSEVREAVLPEAQRRSFRIAKASVKLRKHMFTLDAKKDPTDADPTGYATSFTSVLGFAASILPEMDEISRTWRYPVNPSPIDATLQRTLRANRCSSRRFVQAAGALARLLRGKLRTAGGTSPALALFSQITPAPNELPEIPRHEHFGYDFLKAILLWLDSGVGALLEGFTRPPTVPPGHPRFPVPDDAGIEAVDEVLIPYLLRLADEKPIMNVDASRFEVDENRQLFASEKAAVVAFAQAVKIPFADLSSAVVRAEDAGGEVHASAQDRKAALRYWAFRVGRGVLMNAGQGVNFAFVDRAFGGLGTGDKGIEEEEEALRTRFEDVGGEEEEAVRSARVVRRSEESGSSVADAATPTAGTEAARQPTVEEADDADTEMEDVVLPLSEISEIISANTDDVDDEDEEDQDDDVDVDGHEAEESEEEEESDTEEDSRYVWRSAFERRRLREGVELDVPCSPHTRVYKGHCNVKTVKDVNFYGLNDEYVVSGSDSGHLFIWDKKTSQLLNILEGDGEVVNVVQGHPYEPLLAVSGIDHTIKIFSPDARARHDAIRGIGVTAADASTFSSLGFGRSRMRRRAAPTSAATGSTDAEAGPARPENHREDRAVDEGGSSDDERAQAPNGLPSRRRMHMEYQITSQNDVDRRGGNRDAFITRSMLAQLAARIQARQMAGEGGGEGEEGVLVIEGRIASLSKQDEDDGQADSPDARRKELLEGVVFVYEGLWGLLLFTQRQQDNVAAYHDYPPHVILKGSVRRASTFGMAEVLSAVRLPTPEPHNPSRGVFDRNDREDYDAPESRGSRAADIRDDQDGRDSPEDRTTREPRGYRPKRKRSPSSRSPSPRPPPGPLPRDVDRERAVERLRQLEMRSRQQEEEPSKPLTAEEKQAAAKAEYEKLLSLRSGGTYIPPARLRALQAQITDKSSKEYQRMAWEALKKSINGLVNKVNISNIKSIVPELFQENLIRGRGLFCRSIMRAQQASLPFTPIFAAMVAIVNTKLPSVGELLVNRLIVQFRRAFKRNDKALCNVQVCHEVLAAQILLLLLNKPTDDSVEVSVNLMREVGQHLEEFNAPIAMAVYDRFRSILHEADIEKRTQYQIEVLFAIRKDKYKDNPAIKEELDLVEEEDQITHRPSLDDDGIEVMDGLNVFKYDPEWEAHEEAYKKLKAGILGEAEGSDEEYESDGDESSEDEEAKQEKQMEIQDQSNTDLVNLRRTIYLTIKSSGGFEEAVHKLMRVNIPAGKEDELPSMILECASQERTYDRFYGLMAERFCRLNRLWNDLFEAAFVKYYDTIHRYETNRLRILACVFAHLLASDAIGWHVLSVVTLTEDSTTSSSRIFIKILFEELVQAMGMKKLSERMRDPTLQPSFVGIFPKDTSRNTRFAINYFTAIGMGALTEDMREHLKNMPKPAPPALPPPPPSDSASDSGSESTPHPKRIFFRALALALDLEISNSAEKERPRPLAQLHALDVPLAAATPERPCKCSCAELYAFGLALAASKTWRPKEPSALALEDALAISTAEAWCEEEYFRSRSLSRSRSPYRPREGHRRRNSSSSRSRSRSPPPRRASPAPRRRPSPPRRQRDEPAPHVHPDRAAQVPAGVHPSRAHLVEGAGRGEARGAGRGRGRGGMGARGGRDEQQQRRRRNSSSVEGSPVRGGRGKERARASDFS</sequence>
<organism evidence="1 2">
    <name type="scientific">Coniosporium tulheliwenetii</name>
    <dbReference type="NCBI Taxonomy" id="3383036"/>
    <lineage>
        <taxon>Eukaryota</taxon>
        <taxon>Fungi</taxon>
        <taxon>Dikarya</taxon>
        <taxon>Ascomycota</taxon>
        <taxon>Pezizomycotina</taxon>
        <taxon>Dothideomycetes</taxon>
        <taxon>Dothideomycetes incertae sedis</taxon>
        <taxon>Coniosporium</taxon>
    </lineage>
</organism>
<name>A0ACC2Z6X4_9PEZI</name>
<reference evidence="1" key="1">
    <citation type="submission" date="2022-10" db="EMBL/GenBank/DDBJ databases">
        <title>Culturing micro-colonial fungi from biological soil crusts in the Mojave desert and describing Neophaeococcomyces mojavensis, and introducing the new genera and species Taxawa tesnikishii.</title>
        <authorList>
            <person name="Kurbessoian T."/>
            <person name="Stajich J.E."/>
        </authorList>
    </citation>
    <scope>NUCLEOTIDE SEQUENCE</scope>
    <source>
        <strain evidence="1">JES_115</strain>
    </source>
</reference>
<proteinExistence type="predicted"/>
<keyword evidence="2" id="KW-1185">Reference proteome</keyword>
<dbReference type="Proteomes" id="UP001172680">
    <property type="component" value="Unassembled WGS sequence"/>
</dbReference>
<evidence type="ECO:0000313" key="1">
    <source>
        <dbReference type="EMBL" id="KAJ9643388.1"/>
    </source>
</evidence>
<dbReference type="EMBL" id="JAPDRP010000011">
    <property type="protein sequence ID" value="KAJ9643388.1"/>
    <property type="molecule type" value="Genomic_DNA"/>
</dbReference>
<evidence type="ECO:0000313" key="2">
    <source>
        <dbReference type="Proteomes" id="UP001172680"/>
    </source>
</evidence>
<accession>A0ACC2Z6X4</accession>
<protein>
    <submittedName>
        <fullName evidence="1">Uncharacterized protein</fullName>
    </submittedName>
</protein>
<comment type="caution">
    <text evidence="1">The sequence shown here is derived from an EMBL/GenBank/DDBJ whole genome shotgun (WGS) entry which is preliminary data.</text>
</comment>
<gene>
    <name evidence="1" type="ORF">H2199_004067</name>
</gene>